<keyword evidence="3 6" id="KW-0547">Nucleotide-binding</keyword>
<evidence type="ECO:0000256" key="1">
    <source>
        <dbReference type="ARBA" id="ARBA00004496"/>
    </source>
</evidence>
<dbReference type="Pfam" id="PF02037">
    <property type="entry name" value="SAP"/>
    <property type="match status" value="1"/>
</dbReference>
<feature type="compositionally biased region" description="Acidic residues" evidence="8">
    <location>
        <begin position="1257"/>
        <end position="1270"/>
    </location>
</feature>
<evidence type="ECO:0000259" key="9">
    <source>
        <dbReference type="PROSITE" id="PS50067"/>
    </source>
</evidence>
<evidence type="ECO:0000256" key="2">
    <source>
        <dbReference type="ARBA" id="ARBA00022490"/>
    </source>
</evidence>
<dbReference type="Gene3D" id="3.40.850.10">
    <property type="entry name" value="Kinesin motor domain"/>
    <property type="match status" value="1"/>
</dbReference>
<dbReference type="PANTHER" id="PTHR47969:SF15">
    <property type="entry name" value="CHROMOSOME-ASSOCIATED KINESIN KIF4A-RELATED"/>
    <property type="match status" value="1"/>
</dbReference>
<feature type="compositionally biased region" description="Low complexity" evidence="8">
    <location>
        <begin position="553"/>
        <end position="564"/>
    </location>
</feature>
<evidence type="ECO:0000256" key="4">
    <source>
        <dbReference type="ARBA" id="ARBA00022840"/>
    </source>
</evidence>
<feature type="domain" description="SAP" evidence="10">
    <location>
        <begin position="1490"/>
        <end position="1524"/>
    </location>
</feature>
<feature type="region of interest" description="Disordered" evidence="8">
    <location>
        <begin position="1229"/>
        <end position="1248"/>
    </location>
</feature>
<evidence type="ECO:0000256" key="3">
    <source>
        <dbReference type="ARBA" id="ARBA00022741"/>
    </source>
</evidence>
<feature type="compositionally biased region" description="Polar residues" evidence="8">
    <location>
        <begin position="1008"/>
        <end position="1019"/>
    </location>
</feature>
<feature type="compositionally biased region" description="Basic and acidic residues" evidence="8">
    <location>
        <begin position="902"/>
        <end position="929"/>
    </location>
</feature>
<feature type="region of interest" description="Disordered" evidence="8">
    <location>
        <begin position="1008"/>
        <end position="1027"/>
    </location>
</feature>
<dbReference type="EMBL" id="CAICTM010001148">
    <property type="protein sequence ID" value="CAB9520959.1"/>
    <property type="molecule type" value="Genomic_DNA"/>
</dbReference>
<feature type="compositionally biased region" description="Polar residues" evidence="8">
    <location>
        <begin position="1535"/>
        <end position="1546"/>
    </location>
</feature>
<feature type="compositionally biased region" description="Low complexity" evidence="8">
    <location>
        <begin position="530"/>
        <end position="544"/>
    </location>
</feature>
<dbReference type="SMART" id="SM00129">
    <property type="entry name" value="KISc"/>
    <property type="match status" value="1"/>
</dbReference>
<reference evidence="11" key="1">
    <citation type="submission" date="2020-06" db="EMBL/GenBank/DDBJ databases">
        <authorList>
            <consortium name="Plant Systems Biology data submission"/>
        </authorList>
    </citation>
    <scope>NUCLEOTIDE SEQUENCE</scope>
    <source>
        <strain evidence="11">D6</strain>
    </source>
</reference>
<dbReference type="SUPFAM" id="SSF52540">
    <property type="entry name" value="P-loop containing nucleoside triphosphate hydrolases"/>
    <property type="match status" value="1"/>
</dbReference>
<feature type="region of interest" description="Disordered" evidence="8">
    <location>
        <begin position="1"/>
        <end position="67"/>
    </location>
</feature>
<dbReference type="Proteomes" id="UP001153069">
    <property type="component" value="Unassembled WGS sequence"/>
</dbReference>
<evidence type="ECO:0000259" key="10">
    <source>
        <dbReference type="PROSITE" id="PS50800"/>
    </source>
</evidence>
<feature type="compositionally biased region" description="Basic and acidic residues" evidence="8">
    <location>
        <begin position="1516"/>
        <end position="1528"/>
    </location>
</feature>
<dbReference type="Gene3D" id="1.10.720.30">
    <property type="entry name" value="SAP domain"/>
    <property type="match status" value="1"/>
</dbReference>
<dbReference type="PROSITE" id="PS50800">
    <property type="entry name" value="SAP"/>
    <property type="match status" value="1"/>
</dbReference>
<dbReference type="Pfam" id="PF25764">
    <property type="entry name" value="KIF21A_4th"/>
    <property type="match status" value="1"/>
</dbReference>
<feature type="coiled-coil region" evidence="7">
    <location>
        <begin position="462"/>
        <end position="523"/>
    </location>
</feature>
<feature type="compositionally biased region" description="Basic and acidic residues" evidence="8">
    <location>
        <begin position="1632"/>
        <end position="1641"/>
    </location>
</feature>
<sequence length="1689" mass="183190">MASSPPGSKKRSSSSSSSHDAVEETLQRTSSSNSTGSSSTSSISNKRPKHDNSLASNSKKGGQNVRVVARVRPLSSKEVNESSKEAIGVVPSLDRPTSVSVNMNLGGRSNSSNSSSNSPKLFEYDGSFGPATTQQEVYEHTVGDMIRTNIFKGFNVTVMAYGQTGSGKTFTMGTEGGATDAEMTMEEDTTTQKPTAALEPPSDSDGIIPRAVYDLFEERQSMKQDRVTIEMSYLEIYNEEALDLLVERSEDGTTNTLQIRDSRTEGVVVQNLSTRIVTSPKEVAALMAQGSSRRATASTAMNAASSRSHAICTLYVTIAASEETDEAEAAAEMRAKLTLVDLAGSERIKRTGAEGNRMKEGININKGLFVLGQCVSALSELGQKGKSASSAFIPYRDSKLTRLLQDSLGGNSKTIMVACISPADSNVEESVNTLRYASRTRNIQNSAVRNVVASNVLSVAEAAALKRENESLKQQLAETQAQLRAAVVMSSSTVVVSNSTSNDESLKQQLAETQAQLKASRAALVMASSVVSNSTSNDTTQSKDTAAETDPSTGATTGTGEGPTKAFTVRGMDMSKLDKIQQLQSTISSLESQVEALEGQQQSSADDALEASLRADKWQMRCENILAAAKQQNVTLDNLDGENSNETDTNTMDLVAELRKEIASLKSDLHDALADAAVARATAAAVVANSGDLSFSAESMDSCDDDTVMMDPEADKETKLALTAELVAVSGGIEAKEAMAIQINRERECMEAMRHHFENAVKSLQEEVEVLAAERSTLIEKVGDGSTKINGDDTKRMRKRVDELEARIKDLRQQTAEHKKSLRLREAAEKKCAQLAKEIQNDKRRRVVLQKQLKEQASERRSEKMAAKKEAAKFLRDSNKLKAELQKVKDAAAKQAAVLRRKATEAMQRQKRETELKAKKDKLKEERQHLATMRSNAKAKQSSDSDKSASASQQEVSNENLSDERQDELTSWLDNEIDAATAFGGIHDEIKKQKQLLSGATARKLKLQQRSSFSRSSGNIAVDPPSSFPQLQAIDEEIEMRSNLLEKLEQNLQELSKPSVSSPLVKGVGSSSSGIINNRQLNSLSQLETKTVFVNCFERVIELRNKLESAEARREHNTTVAVNSALAKQRRTHEEEIMTLKMEHSEAMMNLLNSTKGSIEQTVRLNTLNKVVDDEDFQATVEDMLSGYLEGCNKVSENVQVELRDVKQAHEGMKTMVEAVASDIIQKSKTPAKKKKKVVKQRNSTDSMLEEIQMLEQDEAEEEDNSDDSDWSPSRHKTPGPKRRSRRSGDSPSKDTMQPLGIKTEADVTTIAMDTTMEPSLEDSALFDDAKDSAGAKPEWSALLDDANMESADAAPEESALLDNANMESVDAPSVQTGAKSNNSQDDSHVESESKPAAVEEVGIKQEVQSKTEDECGGEAVGIKAAETPKQEEDGVHSEAELKPAAAVGIKPVETPKQEEDGVHSEAELKPAAAPKEGTGLVETLLQRNYEKHKVRELKDMLRARGLTVSGNKSDLISRLRDNDKEEAGSGNDGAPSNSVKFSNGTKGEAPATRRSTRARGALQPKDFNKGPGANNTKPKAKAMLPETPPQSTHKGGGWSTKKTASVRRSTVFERPSTSLSAPSSEAEESPVNDKENDENKAVAAGSKGKTTKRSGTRRNLGLQLTSAAAAPSKKTDRWLLEKERGFIP</sequence>
<feature type="compositionally biased region" description="Basic and acidic residues" evidence="8">
    <location>
        <begin position="1402"/>
        <end position="1414"/>
    </location>
</feature>
<feature type="region of interest" description="Disordered" evidence="8">
    <location>
        <begin position="1502"/>
        <end position="1689"/>
    </location>
</feature>
<keyword evidence="12" id="KW-1185">Reference proteome</keyword>
<evidence type="ECO:0000256" key="6">
    <source>
        <dbReference type="PROSITE-ProRule" id="PRU00283"/>
    </source>
</evidence>
<dbReference type="GO" id="GO:0008017">
    <property type="term" value="F:microtubule binding"/>
    <property type="evidence" value="ECO:0007669"/>
    <property type="project" value="InterPro"/>
</dbReference>
<dbReference type="GO" id="GO:0051231">
    <property type="term" value="P:spindle elongation"/>
    <property type="evidence" value="ECO:0007669"/>
    <property type="project" value="TreeGrafter"/>
</dbReference>
<keyword evidence="6" id="KW-0505">Motor protein</keyword>
<dbReference type="GO" id="GO:0003777">
    <property type="term" value="F:microtubule motor activity"/>
    <property type="evidence" value="ECO:0007669"/>
    <property type="project" value="InterPro"/>
</dbReference>
<evidence type="ECO:0000256" key="8">
    <source>
        <dbReference type="SAM" id="MobiDB-lite"/>
    </source>
</evidence>
<proteinExistence type="inferred from homology"/>
<dbReference type="GO" id="GO:0005524">
    <property type="term" value="F:ATP binding"/>
    <property type="evidence" value="ECO:0007669"/>
    <property type="project" value="UniProtKB-UniRule"/>
</dbReference>
<feature type="domain" description="Kinesin motor" evidence="9">
    <location>
        <begin position="64"/>
        <end position="443"/>
    </location>
</feature>
<feature type="compositionally biased region" description="Low complexity" evidence="8">
    <location>
        <begin position="1616"/>
        <end position="1625"/>
    </location>
</feature>
<dbReference type="GO" id="GO:0005737">
    <property type="term" value="C:cytoplasm"/>
    <property type="evidence" value="ECO:0007669"/>
    <property type="project" value="UniProtKB-SubCell"/>
</dbReference>
<dbReference type="InterPro" id="IPR027417">
    <property type="entry name" value="P-loop_NTPase"/>
</dbReference>
<dbReference type="InterPro" id="IPR019821">
    <property type="entry name" value="Kinesin_motor_CS"/>
</dbReference>
<gene>
    <name evidence="11" type="ORF">SEMRO_1150_G246640.1</name>
</gene>
<keyword evidence="2" id="KW-0963">Cytoplasm</keyword>
<evidence type="ECO:0000313" key="12">
    <source>
        <dbReference type="Proteomes" id="UP001153069"/>
    </source>
</evidence>
<keyword evidence="5 7" id="KW-0175">Coiled coil</keyword>
<feature type="compositionally biased region" description="Low complexity" evidence="8">
    <location>
        <begin position="1"/>
        <end position="18"/>
    </location>
</feature>
<feature type="compositionally biased region" description="Basic and acidic residues" evidence="8">
    <location>
        <begin position="1674"/>
        <end position="1689"/>
    </location>
</feature>
<dbReference type="PROSITE" id="PS50067">
    <property type="entry name" value="KINESIN_MOTOR_2"/>
    <property type="match status" value="1"/>
</dbReference>
<dbReference type="SMART" id="SM00513">
    <property type="entry name" value="SAP"/>
    <property type="match status" value="1"/>
</dbReference>
<feature type="compositionally biased region" description="Basic and acidic residues" evidence="8">
    <location>
        <begin position="1427"/>
        <end position="1442"/>
    </location>
</feature>
<dbReference type="GO" id="GO:0007018">
    <property type="term" value="P:microtubule-based movement"/>
    <property type="evidence" value="ECO:0007669"/>
    <property type="project" value="InterPro"/>
</dbReference>
<feature type="region of interest" description="Disordered" evidence="8">
    <location>
        <begin position="530"/>
        <end position="567"/>
    </location>
</feature>
<name>A0A9N8EIV0_9STRA</name>
<evidence type="ECO:0000256" key="7">
    <source>
        <dbReference type="SAM" id="Coils"/>
    </source>
</evidence>
<feature type="compositionally biased region" description="Basic and acidic residues" evidence="8">
    <location>
        <begin position="1454"/>
        <end position="1469"/>
    </location>
</feature>
<dbReference type="PANTHER" id="PTHR47969">
    <property type="entry name" value="CHROMOSOME-ASSOCIATED KINESIN KIF4A-RELATED"/>
    <property type="match status" value="1"/>
</dbReference>
<feature type="compositionally biased region" description="Basic residues" evidence="8">
    <location>
        <begin position="1274"/>
        <end position="1286"/>
    </location>
</feature>
<dbReference type="PRINTS" id="PR00380">
    <property type="entry name" value="KINESINHEAVY"/>
</dbReference>
<feature type="compositionally biased region" description="Polar residues" evidence="8">
    <location>
        <begin position="1374"/>
        <end position="1385"/>
    </location>
</feature>
<dbReference type="InterPro" id="IPR036961">
    <property type="entry name" value="Kinesin_motor_dom_sf"/>
</dbReference>
<feature type="region of interest" description="Disordered" evidence="8">
    <location>
        <begin position="902"/>
        <end position="967"/>
    </location>
</feature>
<comment type="subcellular location">
    <subcellularLocation>
        <location evidence="1">Cytoplasm</location>
    </subcellularLocation>
</comment>
<dbReference type="SUPFAM" id="SSF68906">
    <property type="entry name" value="SAP domain"/>
    <property type="match status" value="1"/>
</dbReference>
<organism evidence="11 12">
    <name type="scientific">Seminavis robusta</name>
    <dbReference type="NCBI Taxonomy" id="568900"/>
    <lineage>
        <taxon>Eukaryota</taxon>
        <taxon>Sar</taxon>
        <taxon>Stramenopiles</taxon>
        <taxon>Ochrophyta</taxon>
        <taxon>Bacillariophyta</taxon>
        <taxon>Bacillariophyceae</taxon>
        <taxon>Bacillariophycidae</taxon>
        <taxon>Naviculales</taxon>
        <taxon>Naviculaceae</taxon>
        <taxon>Seminavis</taxon>
    </lineage>
</organism>
<dbReference type="InterPro" id="IPR001752">
    <property type="entry name" value="Kinesin_motor_dom"/>
</dbReference>
<dbReference type="OrthoDB" id="203176at2759"/>
<comment type="similarity">
    <text evidence="6">Belongs to the TRAFAC class myosin-kinesin ATPase superfamily. Kinesin family.</text>
</comment>
<dbReference type="InterPro" id="IPR003034">
    <property type="entry name" value="SAP_dom"/>
</dbReference>
<dbReference type="PROSITE" id="PS00411">
    <property type="entry name" value="KINESIN_MOTOR_1"/>
    <property type="match status" value="1"/>
</dbReference>
<keyword evidence="4 6" id="KW-0067">ATP-binding</keyword>
<protein>
    <submittedName>
        <fullName evidence="11">Kinesin-like protein</fullName>
    </submittedName>
</protein>
<dbReference type="InterPro" id="IPR036361">
    <property type="entry name" value="SAP_dom_sf"/>
</dbReference>
<dbReference type="InterPro" id="IPR027640">
    <property type="entry name" value="Kinesin-like_fam"/>
</dbReference>
<feature type="region of interest" description="Disordered" evidence="8">
    <location>
        <begin position="1257"/>
        <end position="1477"/>
    </location>
</feature>
<accession>A0A9N8EIV0</accession>
<dbReference type="GO" id="GO:0005875">
    <property type="term" value="C:microtubule associated complex"/>
    <property type="evidence" value="ECO:0007669"/>
    <property type="project" value="TreeGrafter"/>
</dbReference>
<dbReference type="GO" id="GO:0007052">
    <property type="term" value="P:mitotic spindle organization"/>
    <property type="evidence" value="ECO:0007669"/>
    <property type="project" value="TreeGrafter"/>
</dbReference>
<dbReference type="Pfam" id="PF00225">
    <property type="entry name" value="Kinesin"/>
    <property type="match status" value="1"/>
</dbReference>
<feature type="compositionally biased region" description="Basic residues" evidence="8">
    <location>
        <begin position="1230"/>
        <end position="1240"/>
    </location>
</feature>
<evidence type="ECO:0000313" key="11">
    <source>
        <dbReference type="EMBL" id="CAB9520959.1"/>
    </source>
</evidence>
<feature type="compositionally biased region" description="Low complexity" evidence="8">
    <location>
        <begin position="29"/>
        <end position="44"/>
    </location>
</feature>
<feature type="binding site" evidence="6">
    <location>
        <begin position="162"/>
        <end position="169"/>
    </location>
    <ligand>
        <name>ATP</name>
        <dbReference type="ChEBI" id="CHEBI:30616"/>
    </ligand>
</feature>
<evidence type="ECO:0000256" key="5">
    <source>
        <dbReference type="ARBA" id="ARBA00023054"/>
    </source>
</evidence>
<comment type="caution">
    <text evidence="11">The sequence shown here is derived from an EMBL/GenBank/DDBJ whole genome shotgun (WGS) entry which is preliminary data.</text>
</comment>